<dbReference type="STRING" id="1134435.AC731_012885"/>
<feature type="transmembrane region" description="Helical" evidence="1">
    <location>
        <begin position="70"/>
        <end position="101"/>
    </location>
</feature>
<keyword evidence="1" id="KW-1133">Transmembrane helix</keyword>
<evidence type="ECO:0000313" key="3">
    <source>
        <dbReference type="Proteomes" id="UP000036902"/>
    </source>
</evidence>
<organism evidence="2 3">
    <name type="scientific">Thauera humireducens</name>
    <dbReference type="NCBI Taxonomy" id="1134435"/>
    <lineage>
        <taxon>Bacteria</taxon>
        <taxon>Pseudomonadati</taxon>
        <taxon>Pseudomonadota</taxon>
        <taxon>Betaproteobacteria</taxon>
        <taxon>Rhodocyclales</taxon>
        <taxon>Zoogloeaceae</taxon>
        <taxon>Thauera</taxon>
    </lineage>
</organism>
<dbReference type="KEGG" id="thu:AC731_012885"/>
<name>A0A127KB46_9RHOO</name>
<feature type="transmembrane region" description="Helical" evidence="1">
    <location>
        <begin position="113"/>
        <end position="139"/>
    </location>
</feature>
<proteinExistence type="predicted"/>
<sequence length="244" mass="26422">MSIGLFAATILSAQFSGRQACSVALDTGLSVIRLVLPLFGVLLLQELLAREFDRKLYLTSLTYPRPRHQFLLGRIGALVVFLLSLLMLLAGLLAAVTAWIGHSYTQATPPGLGLPYVVTIAFIALDLLVVLAIGTLIAVTTTTPSFVLIGTLGFMLVARSYSAIVALLTRDTTLVGNSDTYQSSLSLLGYLLPDLAALDVRMISLYGQWQFLPDDWPLRVVSTLAYAAALFALSVWALNRKKFS</sequence>
<evidence type="ECO:0008006" key="4">
    <source>
        <dbReference type="Google" id="ProtNLM"/>
    </source>
</evidence>
<dbReference type="PANTHER" id="PTHR43471">
    <property type="entry name" value="ABC TRANSPORTER PERMEASE"/>
    <property type="match status" value="1"/>
</dbReference>
<reference evidence="3" key="1">
    <citation type="submission" date="2016-03" db="EMBL/GenBank/DDBJ databases">
        <authorList>
            <person name="Ma C."/>
            <person name="Zhou S."/>
            <person name="Yang G."/>
        </authorList>
    </citation>
    <scope>NUCLEOTIDE SEQUENCE [LARGE SCALE GENOMIC DNA]</scope>
    <source>
        <strain evidence="3">SgZ-1</strain>
    </source>
</reference>
<dbReference type="Proteomes" id="UP000036902">
    <property type="component" value="Chromosome"/>
</dbReference>
<keyword evidence="3" id="KW-1185">Reference proteome</keyword>
<dbReference type="EMBL" id="CP014646">
    <property type="protein sequence ID" value="AMO39126.1"/>
    <property type="molecule type" value="Genomic_DNA"/>
</dbReference>
<feature type="transmembrane region" description="Helical" evidence="1">
    <location>
        <begin position="216"/>
        <end position="238"/>
    </location>
</feature>
<accession>A0A127KB46</accession>
<keyword evidence="1" id="KW-0472">Membrane</keyword>
<protein>
    <recommendedName>
        <fullName evidence="4">ABC transporter permease</fullName>
    </recommendedName>
</protein>
<evidence type="ECO:0000313" key="2">
    <source>
        <dbReference type="EMBL" id="AMO39126.1"/>
    </source>
</evidence>
<dbReference type="PANTHER" id="PTHR43471:SF10">
    <property type="entry name" value="SLL1107 PROTEIN"/>
    <property type="match status" value="1"/>
</dbReference>
<keyword evidence="1" id="KW-0812">Transmembrane</keyword>
<dbReference type="AlphaFoldDB" id="A0A127KB46"/>
<evidence type="ECO:0000256" key="1">
    <source>
        <dbReference type="SAM" id="Phobius"/>
    </source>
</evidence>
<gene>
    <name evidence="2" type="ORF">AC731_012885</name>
</gene>
<feature type="transmembrane region" description="Helical" evidence="1">
    <location>
        <begin position="146"/>
        <end position="168"/>
    </location>
</feature>